<proteinExistence type="inferred from homology"/>
<feature type="domain" description="Thil AANH" evidence="7">
    <location>
        <begin position="305"/>
        <end position="482"/>
    </location>
</feature>
<feature type="compositionally biased region" description="Low complexity" evidence="5">
    <location>
        <begin position="8"/>
        <end position="24"/>
    </location>
</feature>
<evidence type="ECO:0000313" key="9">
    <source>
        <dbReference type="Proteomes" id="UP000051952"/>
    </source>
</evidence>
<keyword evidence="4" id="KW-0067">ATP-binding</keyword>
<feature type="domain" description="Aminotransferase class V" evidence="6">
    <location>
        <begin position="601"/>
        <end position="677"/>
    </location>
</feature>
<dbReference type="PANTHER" id="PTHR11601:SF34">
    <property type="entry name" value="CYSTEINE DESULFURASE"/>
    <property type="match status" value="1"/>
</dbReference>
<feature type="region of interest" description="Disordered" evidence="5">
    <location>
        <begin position="1"/>
        <end position="25"/>
    </location>
</feature>
<dbReference type="InterPro" id="IPR015422">
    <property type="entry name" value="PyrdxlP-dep_Trfase_small"/>
</dbReference>
<gene>
    <name evidence="8" type="ORF">BSAL_24775</name>
</gene>
<dbReference type="OMA" id="NPELYWF"/>
<dbReference type="InterPro" id="IPR000192">
    <property type="entry name" value="Aminotrans_V_dom"/>
</dbReference>
<feature type="region of interest" description="Disordered" evidence="5">
    <location>
        <begin position="556"/>
        <end position="592"/>
    </location>
</feature>
<dbReference type="InterPro" id="IPR015424">
    <property type="entry name" value="PyrdxlP-dep_Trfase"/>
</dbReference>
<evidence type="ECO:0000256" key="3">
    <source>
        <dbReference type="ARBA" id="ARBA00022741"/>
    </source>
</evidence>
<dbReference type="Gene3D" id="3.90.1150.10">
    <property type="entry name" value="Aspartate Aminotransferase, domain 1"/>
    <property type="match status" value="1"/>
</dbReference>
<sequence>MTYKKKPTAAAAGAAPATDGTATASRGHPKFILRNKRGHYAFLDEEPKDVTVNYIWIMRAPRLVTIAGLKREMKQAGRSWFATDKFLHELLLKMGAVIGRNNTQMKAKKNGAIAAAAGATQEDMDDTETDVDGLESYVCLRANEGYDMSGVDTTYVDDNTDAASDESANLLLATLPSSALFWVGQRMTKKSPPPQTLILTVAEMFLKSSLHQKRMMHQLLFGVRRVLNNDDVGNCGHSIIEVRGKVPTQEEISKLKLLPGVGKLYHVIEQDKLPKGVNPEHQGGYDPRGTPICEGAGGMPVQAENRLLCLMSGGIDSPVAAYKMMVRGCHVDLVHYLNSTSEIAAVMDKNRKIARRLSEIQGSLTLKFVDIQKIQAQIVAKIPNNNRTLVYKWFMLALSSSLASPAMSDGCAAHKLLVVGDSIGQVASQTVDNVSSLYRAVDTPVIAPLGGANKVDIIECAKHIGTFDFSSIQASDCCQYMMCKTGANLFIGPKTLRACAQAIMSDIAGVKLPVKVEHYYNGELRSTADEELQPLSQAFLHNGRLRAAVAARRGISAAAPASPTNGGATATHSDPQPTNEAAAESDEEEDIQEVDPAKRIVNLDCAAGTEVHRAVHTAMLRAPHGNPSTLHASGRAARMAIEQVRADVANALGVSVTDLIFTSGGTESNRIAIHGYRVVNRAAWMHASTQDDKGDDDSSSTDDGRPTIAVIDAVNHETGSINVITERPAGAQRLHVDACQAFLKIDLKKCIQVVDSMSITAHKINGPIGCGVLYVRNLKQSLENGSIKPLFFGGVQESKLRPGTENTPAIIGLGAALRLNRAGSVHDQIDALVTSTLPEMGCVINRRGKTSGFICHATIPAGVSNVDLVTLLSAVHNVEIGTGSACKTGEVNQTGVYETLGIHPIPEKRSIRLSWDHFTTLTEAERGLLALGTALKKLQK</sequence>
<dbReference type="SUPFAM" id="SSF53383">
    <property type="entry name" value="PLP-dependent transferases"/>
    <property type="match status" value="1"/>
</dbReference>
<comment type="similarity">
    <text evidence="2">Belongs to the class-V pyridoxal-phosphate-dependent aminotransferase family. NifS/IscS subfamily.</text>
</comment>
<evidence type="ECO:0000256" key="1">
    <source>
        <dbReference type="ARBA" id="ARBA00001933"/>
    </source>
</evidence>
<organism evidence="8 9">
    <name type="scientific">Bodo saltans</name>
    <name type="common">Flagellated protozoan</name>
    <dbReference type="NCBI Taxonomy" id="75058"/>
    <lineage>
        <taxon>Eukaryota</taxon>
        <taxon>Discoba</taxon>
        <taxon>Euglenozoa</taxon>
        <taxon>Kinetoplastea</taxon>
        <taxon>Metakinetoplastina</taxon>
        <taxon>Eubodonida</taxon>
        <taxon>Bodonidae</taxon>
        <taxon>Bodo</taxon>
    </lineage>
</organism>
<dbReference type="GO" id="GO:0005524">
    <property type="term" value="F:ATP binding"/>
    <property type="evidence" value="ECO:0007669"/>
    <property type="project" value="UniProtKB-KW"/>
</dbReference>
<feature type="compositionally biased region" description="Acidic residues" evidence="5">
    <location>
        <begin position="583"/>
        <end position="592"/>
    </location>
</feature>
<dbReference type="PANTHER" id="PTHR11601">
    <property type="entry name" value="CYSTEINE DESULFURYLASE FAMILY MEMBER"/>
    <property type="match status" value="1"/>
</dbReference>
<dbReference type="GO" id="GO:0004810">
    <property type="term" value="F:CCA tRNA nucleotidyltransferase activity"/>
    <property type="evidence" value="ECO:0007669"/>
    <property type="project" value="InterPro"/>
</dbReference>
<dbReference type="OrthoDB" id="10250117at2759"/>
<dbReference type="Pfam" id="PF00266">
    <property type="entry name" value="Aminotran_5"/>
    <property type="match status" value="2"/>
</dbReference>
<dbReference type="Pfam" id="PF02568">
    <property type="entry name" value="ThiI"/>
    <property type="match status" value="1"/>
</dbReference>
<reference evidence="9" key="1">
    <citation type="submission" date="2015-09" db="EMBL/GenBank/DDBJ databases">
        <authorList>
            <consortium name="Pathogen Informatics"/>
        </authorList>
    </citation>
    <scope>NUCLEOTIDE SEQUENCE [LARGE SCALE GENOMIC DNA]</scope>
    <source>
        <strain evidence="9">Lake Konstanz</strain>
    </source>
</reference>
<dbReference type="Proteomes" id="UP000051952">
    <property type="component" value="Unassembled WGS sequence"/>
</dbReference>
<dbReference type="AlphaFoldDB" id="A0A0S4JKY0"/>
<name>A0A0S4JKY0_BODSA</name>
<evidence type="ECO:0000259" key="7">
    <source>
        <dbReference type="Pfam" id="PF02568"/>
    </source>
</evidence>
<evidence type="ECO:0000256" key="5">
    <source>
        <dbReference type="SAM" id="MobiDB-lite"/>
    </source>
</evidence>
<dbReference type="InterPro" id="IPR020536">
    <property type="entry name" value="ThiI_AANH"/>
</dbReference>
<feature type="domain" description="Aminotransferase class V" evidence="6">
    <location>
        <begin position="705"/>
        <end position="917"/>
    </location>
</feature>
<evidence type="ECO:0000256" key="2">
    <source>
        <dbReference type="ARBA" id="ARBA00006490"/>
    </source>
</evidence>
<dbReference type="SUPFAM" id="SSF52402">
    <property type="entry name" value="Adenine nucleotide alpha hydrolases-like"/>
    <property type="match status" value="1"/>
</dbReference>
<dbReference type="EMBL" id="CYKH01001786">
    <property type="protein sequence ID" value="CUG90055.1"/>
    <property type="molecule type" value="Genomic_DNA"/>
</dbReference>
<evidence type="ECO:0000256" key="4">
    <source>
        <dbReference type="ARBA" id="ARBA00022840"/>
    </source>
</evidence>
<dbReference type="Gene3D" id="3.40.50.620">
    <property type="entry name" value="HUPs"/>
    <property type="match status" value="1"/>
</dbReference>
<dbReference type="Gene3D" id="3.40.640.10">
    <property type="entry name" value="Type I PLP-dependent aspartate aminotransferase-like (Major domain)"/>
    <property type="match status" value="2"/>
</dbReference>
<comment type="cofactor">
    <cofactor evidence="1">
        <name>pyridoxal 5'-phosphate</name>
        <dbReference type="ChEBI" id="CHEBI:597326"/>
    </cofactor>
</comment>
<evidence type="ECO:0000259" key="6">
    <source>
        <dbReference type="Pfam" id="PF00266"/>
    </source>
</evidence>
<dbReference type="VEuPathDB" id="TriTrypDB:BSAL_24775"/>
<keyword evidence="9" id="KW-1185">Reference proteome</keyword>
<keyword evidence="3" id="KW-0547">Nucleotide-binding</keyword>
<dbReference type="InterPro" id="IPR014729">
    <property type="entry name" value="Rossmann-like_a/b/a_fold"/>
</dbReference>
<feature type="compositionally biased region" description="Polar residues" evidence="5">
    <location>
        <begin position="562"/>
        <end position="579"/>
    </location>
</feature>
<accession>A0A0S4JKY0</accession>
<protein>
    <submittedName>
        <fullName evidence="8">Thiamine biosynthesis-like protein, putative</fullName>
    </submittedName>
</protein>
<evidence type="ECO:0000313" key="8">
    <source>
        <dbReference type="EMBL" id="CUG90055.1"/>
    </source>
</evidence>
<dbReference type="Gene3D" id="1.10.260.50">
    <property type="match status" value="2"/>
</dbReference>
<dbReference type="InterPro" id="IPR015421">
    <property type="entry name" value="PyrdxlP-dep_Trfase_major"/>
</dbReference>